<evidence type="ECO:0000313" key="2">
    <source>
        <dbReference type="EMBL" id="ERP32120.1"/>
    </source>
</evidence>
<dbReference type="STRING" id="1313304.CALK_0843"/>
<organism evidence="2 3">
    <name type="scientific">Chitinivibrio alkaliphilus ACht1</name>
    <dbReference type="NCBI Taxonomy" id="1313304"/>
    <lineage>
        <taxon>Bacteria</taxon>
        <taxon>Pseudomonadati</taxon>
        <taxon>Fibrobacterota</taxon>
        <taxon>Chitinivibrionia</taxon>
        <taxon>Chitinivibrionales</taxon>
        <taxon>Chitinivibrionaceae</taxon>
        <taxon>Chitinivibrio</taxon>
    </lineage>
</organism>
<dbReference type="AlphaFoldDB" id="U7DCG5"/>
<evidence type="ECO:0000313" key="3">
    <source>
        <dbReference type="Proteomes" id="UP000017148"/>
    </source>
</evidence>
<sequence length="184" mass="21212">MKRILSILLLFMAWGCGASVDPPEEEVLSLFLHDISSVPSLYSYQYDDSLQHLSDEAVWEWYRHVRFTAIDYHEQGEHALAAAFRLKAAEAMVHLHRVDIAAWQFNNAGKHLLDLFEDAKSQHSDVSMDELRDTYGIFLTLANLYFTTAHEFTYSAPDRERSRVIAANRAYLKNMGVEQRKDSL</sequence>
<protein>
    <recommendedName>
        <fullName evidence="4">Lipoprotein</fullName>
    </recommendedName>
</protein>
<dbReference type="Proteomes" id="UP000017148">
    <property type="component" value="Unassembled WGS sequence"/>
</dbReference>
<reference evidence="2 3" key="1">
    <citation type="journal article" date="2013" name="Environ. Microbiol.">
        <title>Genome analysis of Chitinivibrio alkaliphilus gen. nov., sp. nov., a novel extremely haloalkaliphilic anaerobic chitinolytic bacterium from the candidate phylum Termite Group 3.</title>
        <authorList>
            <person name="Sorokin D.Y."/>
            <person name="Gumerov V.M."/>
            <person name="Rakitin A.L."/>
            <person name="Beletsky A.V."/>
            <person name="Damste J.S."/>
            <person name="Muyzer G."/>
            <person name="Mardanov A.V."/>
            <person name="Ravin N.V."/>
        </authorList>
    </citation>
    <scope>NUCLEOTIDE SEQUENCE [LARGE SCALE GENOMIC DNA]</scope>
    <source>
        <strain evidence="2 3">ACht1</strain>
    </source>
</reference>
<name>U7DCG5_9BACT</name>
<feature type="signal peptide" evidence="1">
    <location>
        <begin position="1"/>
        <end position="18"/>
    </location>
</feature>
<comment type="caution">
    <text evidence="2">The sequence shown here is derived from an EMBL/GenBank/DDBJ whole genome shotgun (WGS) entry which is preliminary data.</text>
</comment>
<evidence type="ECO:0008006" key="4">
    <source>
        <dbReference type="Google" id="ProtNLM"/>
    </source>
</evidence>
<dbReference type="RefSeq" id="WP_022636351.1">
    <property type="nucleotide sequence ID" value="NZ_ASJR01000006.1"/>
</dbReference>
<keyword evidence="3" id="KW-1185">Reference proteome</keyword>
<evidence type="ECO:0000256" key="1">
    <source>
        <dbReference type="SAM" id="SignalP"/>
    </source>
</evidence>
<proteinExistence type="predicted"/>
<accession>U7DCG5</accession>
<keyword evidence="1" id="KW-0732">Signal</keyword>
<feature type="chain" id="PRO_5004680744" description="Lipoprotein" evidence="1">
    <location>
        <begin position="19"/>
        <end position="184"/>
    </location>
</feature>
<dbReference type="EMBL" id="ASJR01000006">
    <property type="protein sequence ID" value="ERP32120.1"/>
    <property type="molecule type" value="Genomic_DNA"/>
</dbReference>
<gene>
    <name evidence="2" type="ORF">CALK_0843</name>
</gene>